<comment type="function">
    <text evidence="5">Involved in chemotaxis. Part of a chemotaxis signal transduction system that modulates chemotaxis in response to various stimuli. Catalyzes the demethylation of specific methylglutamate residues introduced into the chemoreceptors (methyl-accepting chemotaxis proteins or MCP) by CheR. Also mediates the irreversible deamidation of specific glutamine residues to glutamic acid.</text>
</comment>
<dbReference type="GO" id="GO:0000156">
    <property type="term" value="F:phosphorelay response regulator activity"/>
    <property type="evidence" value="ECO:0007669"/>
    <property type="project" value="InterPro"/>
</dbReference>
<dbReference type="InterPro" id="IPR001789">
    <property type="entry name" value="Sig_transdc_resp-reg_receiver"/>
</dbReference>
<keyword evidence="5 7" id="KW-0597">Phosphoprotein</keyword>
<evidence type="ECO:0000256" key="7">
    <source>
        <dbReference type="PROSITE-ProRule" id="PRU00169"/>
    </source>
</evidence>
<evidence type="ECO:0000256" key="2">
    <source>
        <dbReference type="ARBA" id="ARBA00022500"/>
    </source>
</evidence>
<protein>
    <recommendedName>
        <fullName evidence="5">Protein-glutamate methylesterase/protein-glutamine glutaminase</fullName>
        <ecNumber evidence="5">3.1.1.61</ecNumber>
        <ecNumber evidence="5">3.5.1.44</ecNumber>
    </recommendedName>
</protein>
<dbReference type="InterPro" id="IPR011006">
    <property type="entry name" value="CheY-like_superfamily"/>
</dbReference>
<comment type="catalytic activity">
    <reaction evidence="5">
        <text>L-glutaminyl-[protein] + H2O = L-glutamyl-[protein] + NH4(+)</text>
        <dbReference type="Rhea" id="RHEA:16441"/>
        <dbReference type="Rhea" id="RHEA-COMP:10207"/>
        <dbReference type="Rhea" id="RHEA-COMP:10208"/>
        <dbReference type="ChEBI" id="CHEBI:15377"/>
        <dbReference type="ChEBI" id="CHEBI:28938"/>
        <dbReference type="ChEBI" id="CHEBI:29973"/>
        <dbReference type="ChEBI" id="CHEBI:30011"/>
        <dbReference type="EC" id="3.5.1.44"/>
    </reaction>
</comment>
<organism evidence="10 11">
    <name type="scientific">Jeotgalibaca arthritidis</name>
    <dbReference type="NCBI Taxonomy" id="1868794"/>
    <lineage>
        <taxon>Bacteria</taxon>
        <taxon>Bacillati</taxon>
        <taxon>Bacillota</taxon>
        <taxon>Bacilli</taxon>
        <taxon>Lactobacillales</taxon>
        <taxon>Carnobacteriaceae</taxon>
        <taxon>Jeotgalibaca</taxon>
    </lineage>
</organism>
<dbReference type="CDD" id="cd17541">
    <property type="entry name" value="REC_CheB-like"/>
    <property type="match status" value="1"/>
</dbReference>
<keyword evidence="3 5" id="KW-0378">Hydrolase</keyword>
<feature type="domain" description="CheB-type methylesterase" evidence="9">
    <location>
        <begin position="149"/>
        <end position="338"/>
    </location>
</feature>
<feature type="modified residue" description="4-aspartylphosphate" evidence="5 7">
    <location>
        <position position="55"/>
    </location>
</feature>
<comment type="catalytic activity">
    <reaction evidence="4 5">
        <text>[protein]-L-glutamate 5-O-methyl ester + H2O = L-glutamyl-[protein] + methanol + H(+)</text>
        <dbReference type="Rhea" id="RHEA:23236"/>
        <dbReference type="Rhea" id="RHEA-COMP:10208"/>
        <dbReference type="Rhea" id="RHEA-COMP:10311"/>
        <dbReference type="ChEBI" id="CHEBI:15377"/>
        <dbReference type="ChEBI" id="CHEBI:15378"/>
        <dbReference type="ChEBI" id="CHEBI:17790"/>
        <dbReference type="ChEBI" id="CHEBI:29973"/>
        <dbReference type="ChEBI" id="CHEBI:82795"/>
        <dbReference type="EC" id="3.1.1.61"/>
    </reaction>
</comment>
<dbReference type="InterPro" id="IPR008248">
    <property type="entry name" value="CheB-like"/>
</dbReference>
<dbReference type="CDD" id="cd16432">
    <property type="entry name" value="CheB_Rec"/>
    <property type="match status" value="1"/>
</dbReference>
<dbReference type="Gene3D" id="3.40.50.2300">
    <property type="match status" value="1"/>
</dbReference>
<comment type="similarity">
    <text evidence="5">Belongs to the CheB family.</text>
</comment>
<reference evidence="10 11" key="1">
    <citation type="journal article" date="2017" name="Int. J. Syst. Evol. Microbiol.">
        <title>Jeotgalibaca porci sp. nov. and Jeotgalibaca arthritidis sp. nov., isolated from pigs, and emended description of the genus Jeotgalibaca.</title>
        <authorList>
            <person name="Zamora L."/>
            <person name="Perez-Sancho M."/>
            <person name="Dominguez L."/>
            <person name="Fernandez-Garayzabal J.F."/>
            <person name="Vela A.I."/>
        </authorList>
    </citation>
    <scope>NUCLEOTIDE SEQUENCE [LARGE SCALE GENOMIC DNA]</scope>
    <source>
        <strain evidence="10 11">CECT 9157</strain>
    </source>
</reference>
<dbReference type="KEGG" id="jar:G7057_05445"/>
<keyword evidence="2 5" id="KW-0145">Chemotaxis</keyword>
<evidence type="ECO:0000256" key="4">
    <source>
        <dbReference type="ARBA" id="ARBA00048267"/>
    </source>
</evidence>
<proteinExistence type="inferred from homology"/>
<name>A0A6G7KCW5_9LACT</name>
<dbReference type="SMART" id="SM00448">
    <property type="entry name" value="REC"/>
    <property type="match status" value="1"/>
</dbReference>
<dbReference type="AlphaFoldDB" id="A0A6G7KCW5"/>
<dbReference type="GO" id="GO:0050568">
    <property type="term" value="F:protein-glutamine glutaminase activity"/>
    <property type="evidence" value="ECO:0007669"/>
    <property type="project" value="UniProtKB-UniRule"/>
</dbReference>
<dbReference type="NCBIfam" id="NF001965">
    <property type="entry name" value="PRK00742.1"/>
    <property type="match status" value="1"/>
</dbReference>
<accession>A0A6G7KCW5</accession>
<dbReference type="EMBL" id="CP049740">
    <property type="protein sequence ID" value="QII83124.1"/>
    <property type="molecule type" value="Genomic_DNA"/>
</dbReference>
<evidence type="ECO:0000256" key="5">
    <source>
        <dbReference type="HAMAP-Rule" id="MF_00099"/>
    </source>
</evidence>
<dbReference type="PANTHER" id="PTHR42872">
    <property type="entry name" value="PROTEIN-GLUTAMATE METHYLESTERASE/PROTEIN-GLUTAMINE GLUTAMINASE"/>
    <property type="match status" value="1"/>
</dbReference>
<keyword evidence="11" id="KW-1185">Reference proteome</keyword>
<dbReference type="Gene3D" id="3.40.50.180">
    <property type="entry name" value="Methylesterase CheB, C-terminal domain"/>
    <property type="match status" value="1"/>
</dbReference>
<feature type="active site" evidence="5 6">
    <location>
        <position position="161"/>
    </location>
</feature>
<feature type="domain" description="Response regulatory" evidence="8">
    <location>
        <begin position="4"/>
        <end position="119"/>
    </location>
</feature>
<dbReference type="SUPFAM" id="SSF52738">
    <property type="entry name" value="Methylesterase CheB, C-terminal domain"/>
    <property type="match status" value="1"/>
</dbReference>
<dbReference type="GO" id="GO:0006935">
    <property type="term" value="P:chemotaxis"/>
    <property type="evidence" value="ECO:0007669"/>
    <property type="project" value="UniProtKB-UniRule"/>
</dbReference>
<dbReference type="PROSITE" id="PS50122">
    <property type="entry name" value="CHEB"/>
    <property type="match status" value="1"/>
</dbReference>
<evidence type="ECO:0000313" key="11">
    <source>
        <dbReference type="Proteomes" id="UP000501451"/>
    </source>
</evidence>
<evidence type="ECO:0000259" key="9">
    <source>
        <dbReference type="PROSITE" id="PS50122"/>
    </source>
</evidence>
<evidence type="ECO:0000259" key="8">
    <source>
        <dbReference type="PROSITE" id="PS50110"/>
    </source>
</evidence>
<evidence type="ECO:0000256" key="3">
    <source>
        <dbReference type="ARBA" id="ARBA00022801"/>
    </source>
</evidence>
<dbReference type="Proteomes" id="UP000501451">
    <property type="component" value="Chromosome"/>
</dbReference>
<dbReference type="InterPro" id="IPR035909">
    <property type="entry name" value="CheB_C"/>
</dbReference>
<evidence type="ECO:0000256" key="6">
    <source>
        <dbReference type="PROSITE-ProRule" id="PRU00050"/>
    </source>
</evidence>
<comment type="PTM">
    <text evidence="5">Phosphorylated by CheA. Phosphorylation of the N-terminal regulatory domain activates the methylesterase activity.</text>
</comment>
<dbReference type="InterPro" id="IPR000673">
    <property type="entry name" value="Sig_transdc_resp-reg_Me-estase"/>
</dbReference>
<gene>
    <name evidence="5" type="primary">cheB</name>
    <name evidence="10" type="ORF">G7057_05445</name>
</gene>
<feature type="active site" evidence="5 6">
    <location>
        <position position="188"/>
    </location>
</feature>
<evidence type="ECO:0000313" key="10">
    <source>
        <dbReference type="EMBL" id="QII83124.1"/>
    </source>
</evidence>
<feature type="active site" evidence="5 6">
    <location>
        <position position="280"/>
    </location>
</feature>
<keyword evidence="1 5" id="KW-0963">Cytoplasm</keyword>
<dbReference type="HAMAP" id="MF_00099">
    <property type="entry name" value="CheB_chemtxs"/>
    <property type="match status" value="1"/>
</dbReference>
<dbReference type="PROSITE" id="PS50110">
    <property type="entry name" value="RESPONSE_REGULATORY"/>
    <property type="match status" value="1"/>
</dbReference>
<dbReference type="Pfam" id="PF00072">
    <property type="entry name" value="Response_reg"/>
    <property type="match status" value="1"/>
</dbReference>
<dbReference type="EC" id="3.1.1.61" evidence="5"/>
<dbReference type="SUPFAM" id="SSF52172">
    <property type="entry name" value="CheY-like"/>
    <property type="match status" value="1"/>
</dbReference>
<evidence type="ECO:0000256" key="1">
    <source>
        <dbReference type="ARBA" id="ARBA00022490"/>
    </source>
</evidence>
<dbReference type="PANTHER" id="PTHR42872:SF6">
    <property type="entry name" value="PROTEIN-GLUTAMATE METHYLESTERASE_PROTEIN-GLUTAMINE GLUTAMINASE"/>
    <property type="match status" value="1"/>
</dbReference>
<sequence length="339" mass="36834">MATRILVVDDSAFMRKILTEQISAINGFEVIGTARSGEDALNKMALLRPDIITLDVEMPGMNGLETVKRIREISDLPVFMLSSLQGKEITIAALESGATDFIEKPQNLRENAAEFQRQLAYHLKSVLQKDEDDSGAKKEFTPANEADIIDQAYKAIVIGASTGGPRALMQLVQAIPSTLAIPIFIVQHMPEGFTASFAKRLNDSAQVPVKEASHLEKIQAGTVYVAPGNYHMHIHQDELFLTQTEKRNGVRPAVDHLFESAAPLYKNRLLSVILTGMGKDGTQGMLAVKEAGGYTLAQNKESCVVYGMPGSAVDAGVVDVCVHLNCISDIINKVARTSK</sequence>
<dbReference type="GO" id="GO:0005737">
    <property type="term" value="C:cytoplasm"/>
    <property type="evidence" value="ECO:0007669"/>
    <property type="project" value="UniProtKB-SubCell"/>
</dbReference>
<comment type="subcellular location">
    <subcellularLocation>
        <location evidence="5">Cytoplasm</location>
    </subcellularLocation>
</comment>
<comment type="domain">
    <text evidence="5">Contains a C-terminal catalytic domain, and an N-terminal region which modulates catalytic activity.</text>
</comment>
<dbReference type="Pfam" id="PF01339">
    <property type="entry name" value="CheB_methylest"/>
    <property type="match status" value="1"/>
</dbReference>
<dbReference type="GO" id="GO:0008984">
    <property type="term" value="F:protein-glutamate methylesterase activity"/>
    <property type="evidence" value="ECO:0007669"/>
    <property type="project" value="UniProtKB-UniRule"/>
</dbReference>
<dbReference type="EC" id="3.5.1.44" evidence="5"/>
<dbReference type="PIRSF" id="PIRSF000876">
    <property type="entry name" value="RR_chemtxs_CheB"/>
    <property type="match status" value="1"/>
</dbReference>